<dbReference type="AlphaFoldDB" id="A0A5C5BGF8"/>
<protein>
    <submittedName>
        <fullName evidence="2">Efflux RND transporter periplasmic adaptor subunit</fullName>
    </submittedName>
</protein>
<name>A0A5C5BGF8_9MICO</name>
<dbReference type="Proteomes" id="UP000313849">
    <property type="component" value="Unassembled WGS sequence"/>
</dbReference>
<evidence type="ECO:0000313" key="2">
    <source>
        <dbReference type="EMBL" id="TNU77055.1"/>
    </source>
</evidence>
<accession>A0A5C5BGF8</accession>
<dbReference type="Pfam" id="PF25919">
    <property type="entry name" value="BSH_CusB"/>
    <property type="match status" value="1"/>
</dbReference>
<evidence type="ECO:0000313" key="3">
    <source>
        <dbReference type="Proteomes" id="UP000313849"/>
    </source>
</evidence>
<gene>
    <name evidence="2" type="ORF">FH969_01555</name>
</gene>
<dbReference type="SUPFAM" id="SSF111369">
    <property type="entry name" value="HlyD-like secretion proteins"/>
    <property type="match status" value="1"/>
</dbReference>
<keyword evidence="3" id="KW-1185">Reference proteome</keyword>
<proteinExistence type="predicted"/>
<dbReference type="OrthoDB" id="3725787at2"/>
<organism evidence="2 3">
    <name type="scientific">Miniimonas arenae</name>
    <dbReference type="NCBI Taxonomy" id="676201"/>
    <lineage>
        <taxon>Bacteria</taxon>
        <taxon>Bacillati</taxon>
        <taxon>Actinomycetota</taxon>
        <taxon>Actinomycetes</taxon>
        <taxon>Micrococcales</taxon>
        <taxon>Beutenbergiaceae</taxon>
        <taxon>Miniimonas</taxon>
    </lineage>
</organism>
<evidence type="ECO:0000259" key="1">
    <source>
        <dbReference type="Pfam" id="PF25919"/>
    </source>
</evidence>
<dbReference type="PANTHER" id="PTHR30386">
    <property type="entry name" value="MEMBRANE FUSION SUBUNIT OF EMRAB-TOLC MULTIDRUG EFFLUX PUMP"/>
    <property type="match status" value="1"/>
</dbReference>
<dbReference type="InterPro" id="IPR050739">
    <property type="entry name" value="MFP"/>
</dbReference>
<dbReference type="InterPro" id="IPR058790">
    <property type="entry name" value="BSH_CusB"/>
</dbReference>
<reference evidence="2 3" key="1">
    <citation type="submission" date="2019-06" db="EMBL/GenBank/DDBJ databases">
        <title>Draft genome sequence of Miniimonas arenae KCTC 19750T isolated from sea sand.</title>
        <authorList>
            <person name="Park S.-J."/>
        </authorList>
    </citation>
    <scope>NUCLEOTIDE SEQUENCE [LARGE SCALE GENOMIC DNA]</scope>
    <source>
        <strain evidence="2 3">KCTC 19750</strain>
    </source>
</reference>
<dbReference type="Gene3D" id="2.40.50.100">
    <property type="match status" value="1"/>
</dbReference>
<dbReference type="EMBL" id="VENP01000002">
    <property type="protein sequence ID" value="TNU77055.1"/>
    <property type="molecule type" value="Genomic_DNA"/>
</dbReference>
<feature type="domain" description="CusB-like barrel-sandwich hybrid" evidence="1">
    <location>
        <begin position="62"/>
        <end position="137"/>
    </location>
</feature>
<sequence length="244" mass="24749">MSLRSILSLTVGLLLVLAVTAGGTLLLDRRLAQATSETASVAAGTLDVGTDFSGTVSDTLVATGDEVTVGEPLFTVQAPQLQKALREGSSISMSTEAYQVADDGTVTYLSPGNGVVTALTATDGTFVATGTTMATIAVDDSLYVSATFDLTPREYARIEQGAAVEIALPNATTVAGAVESVTVQTIEGRALATVTVASPELAAESISGFYSPGTPVVARMALEDTGPLAVLADAITNFGKKIGL</sequence>
<dbReference type="RefSeq" id="WP_108719801.1">
    <property type="nucleotide sequence ID" value="NZ_VENP01000002.1"/>
</dbReference>
<comment type="caution">
    <text evidence="2">The sequence shown here is derived from an EMBL/GenBank/DDBJ whole genome shotgun (WGS) entry which is preliminary data.</text>
</comment>